<keyword evidence="5 12" id="KW-0812">Transmembrane</keyword>
<dbReference type="InterPro" id="IPR004488">
    <property type="entry name" value="Mg/Co-transport_prot_CorA"/>
</dbReference>
<dbReference type="PANTHER" id="PTHR46494:SF1">
    <property type="entry name" value="CORA FAMILY METAL ION TRANSPORTER (EUROFUNG)"/>
    <property type="match status" value="1"/>
</dbReference>
<comment type="catalytic activity">
    <reaction evidence="10">
        <text>Mg(2+)(in) = Mg(2+)(out)</text>
        <dbReference type="Rhea" id="RHEA:29827"/>
        <dbReference type="ChEBI" id="CHEBI:18420"/>
    </reaction>
</comment>
<comment type="function">
    <text evidence="11">Mediates influx of magnesium ions. Alternates between open and closed states. Activated by low cytoplasmic Mg(2+) levels. Inactive when cytoplasmic Mg(2+) levels are high.</text>
</comment>
<evidence type="ECO:0000313" key="13">
    <source>
        <dbReference type="EMBL" id="PIY95383.1"/>
    </source>
</evidence>
<dbReference type="GO" id="GO:0050897">
    <property type="term" value="F:cobalt ion binding"/>
    <property type="evidence" value="ECO:0007669"/>
    <property type="project" value="TreeGrafter"/>
</dbReference>
<dbReference type="SUPFAM" id="SSF144083">
    <property type="entry name" value="Magnesium transport protein CorA, transmembrane region"/>
    <property type="match status" value="1"/>
</dbReference>
<dbReference type="AlphaFoldDB" id="A0A2M7RF44"/>
<dbReference type="FunFam" id="1.20.58.340:FF:000004">
    <property type="entry name" value="Magnesium transport protein CorA"/>
    <property type="match status" value="1"/>
</dbReference>
<organism evidence="13 14">
    <name type="scientific">Candidatus Komeilibacteria bacterium CG_4_10_14_0_8_um_filter_37_78</name>
    <dbReference type="NCBI Taxonomy" id="1974471"/>
    <lineage>
        <taxon>Bacteria</taxon>
        <taxon>Candidatus Komeiliibacteriota</taxon>
    </lineage>
</organism>
<keyword evidence="4 12" id="KW-1003">Cell membrane</keyword>
<evidence type="ECO:0000256" key="8">
    <source>
        <dbReference type="ARBA" id="ARBA00023065"/>
    </source>
</evidence>
<keyword evidence="8 12" id="KW-0406">Ion transport</keyword>
<dbReference type="GO" id="GO:0015087">
    <property type="term" value="F:cobalt ion transmembrane transporter activity"/>
    <property type="evidence" value="ECO:0007669"/>
    <property type="project" value="UniProtKB-UniRule"/>
</dbReference>
<sequence length="308" mass="36555">MLSSVKKIKTNRLTWINFNDFKNEEADYLRQEYDFHPLDIEDCISPSQRPKLDEYSNYLFMILTFPIYIPEEKKIISAEVNFFIGPEYLITVNKDKLPPIEKFFEQCQLTDIVRERFMTGNPTKLMYEILNRLQEYCFPMLDHLNDDIDHLESAIFKGYEREMVKKILIVRRNIVNFRKIMQAHKNVIHKLIDKNTKYFIPTTINNYYSNILEQTKDIWDILNNLKETIEALHSTNESLISFRLNDIMKFLTVISVMIIPANLIASIFGMNAIFMPFVKGVYGFWVILGIMAFILLTLTIVFKKKKWL</sequence>
<keyword evidence="7 12" id="KW-1133">Transmembrane helix</keyword>
<dbReference type="InterPro" id="IPR045861">
    <property type="entry name" value="CorA_cytoplasmic_dom"/>
</dbReference>
<dbReference type="GO" id="GO:0015095">
    <property type="term" value="F:magnesium ion transmembrane transporter activity"/>
    <property type="evidence" value="ECO:0007669"/>
    <property type="project" value="UniProtKB-UniRule"/>
</dbReference>
<evidence type="ECO:0000256" key="2">
    <source>
        <dbReference type="ARBA" id="ARBA00009765"/>
    </source>
</evidence>
<dbReference type="Gene3D" id="1.20.58.340">
    <property type="entry name" value="Magnesium transport protein CorA, transmembrane region"/>
    <property type="match status" value="2"/>
</dbReference>
<protein>
    <recommendedName>
        <fullName evidence="12">Magnesium transport protein CorA</fullName>
    </recommendedName>
</protein>
<proteinExistence type="inferred from homology"/>
<dbReference type="Proteomes" id="UP000228689">
    <property type="component" value="Unassembled WGS sequence"/>
</dbReference>
<feature type="transmembrane region" description="Helical" evidence="12">
    <location>
        <begin position="250"/>
        <end position="274"/>
    </location>
</feature>
<evidence type="ECO:0000256" key="6">
    <source>
        <dbReference type="ARBA" id="ARBA00022842"/>
    </source>
</evidence>
<dbReference type="NCBIfam" id="TIGR00383">
    <property type="entry name" value="corA"/>
    <property type="match status" value="1"/>
</dbReference>
<evidence type="ECO:0000256" key="4">
    <source>
        <dbReference type="ARBA" id="ARBA00022475"/>
    </source>
</evidence>
<reference evidence="14" key="1">
    <citation type="submission" date="2017-09" db="EMBL/GenBank/DDBJ databases">
        <title>Depth-based differentiation of microbial function through sediment-hosted aquifers and enrichment of novel symbionts in the deep terrestrial subsurface.</title>
        <authorList>
            <person name="Probst A.J."/>
            <person name="Ladd B."/>
            <person name="Jarett J.K."/>
            <person name="Geller-Mcgrath D.E."/>
            <person name="Sieber C.M.K."/>
            <person name="Emerson J.B."/>
            <person name="Anantharaman K."/>
            <person name="Thomas B.C."/>
            <person name="Malmstrom R."/>
            <person name="Stieglmeier M."/>
            <person name="Klingl A."/>
            <person name="Woyke T."/>
            <person name="Ryan C.M."/>
            <person name="Banfield J.F."/>
        </authorList>
    </citation>
    <scope>NUCLEOTIDE SEQUENCE [LARGE SCALE GENOMIC DNA]</scope>
</reference>
<dbReference type="GO" id="GO:0005886">
    <property type="term" value="C:plasma membrane"/>
    <property type="evidence" value="ECO:0007669"/>
    <property type="project" value="UniProtKB-SubCell"/>
</dbReference>
<dbReference type="EMBL" id="PFMC01000008">
    <property type="protein sequence ID" value="PIY95383.1"/>
    <property type="molecule type" value="Genomic_DNA"/>
</dbReference>
<evidence type="ECO:0000256" key="10">
    <source>
        <dbReference type="ARBA" id="ARBA00034269"/>
    </source>
</evidence>
<evidence type="ECO:0000256" key="1">
    <source>
        <dbReference type="ARBA" id="ARBA00004651"/>
    </source>
</evidence>
<dbReference type="GO" id="GO:0000287">
    <property type="term" value="F:magnesium ion binding"/>
    <property type="evidence" value="ECO:0007669"/>
    <property type="project" value="TreeGrafter"/>
</dbReference>
<accession>A0A2M7RF44</accession>
<feature type="transmembrane region" description="Helical" evidence="12">
    <location>
        <begin position="280"/>
        <end position="302"/>
    </location>
</feature>
<evidence type="ECO:0000256" key="5">
    <source>
        <dbReference type="ARBA" id="ARBA00022692"/>
    </source>
</evidence>
<evidence type="ECO:0000256" key="9">
    <source>
        <dbReference type="ARBA" id="ARBA00023136"/>
    </source>
</evidence>
<dbReference type="Gene3D" id="3.30.460.20">
    <property type="entry name" value="CorA soluble domain-like"/>
    <property type="match status" value="1"/>
</dbReference>
<comment type="subcellular location">
    <subcellularLocation>
        <location evidence="1">Cell membrane</location>
        <topology evidence="1">Multi-pass membrane protein</topology>
    </subcellularLocation>
    <subcellularLocation>
        <location evidence="12">Membrane</location>
        <topology evidence="12">Multi-pass membrane protein</topology>
    </subcellularLocation>
</comment>
<evidence type="ECO:0000313" key="14">
    <source>
        <dbReference type="Proteomes" id="UP000228689"/>
    </source>
</evidence>
<evidence type="ECO:0000256" key="12">
    <source>
        <dbReference type="RuleBase" id="RU362010"/>
    </source>
</evidence>
<dbReference type="SUPFAM" id="SSF143865">
    <property type="entry name" value="CorA soluble domain-like"/>
    <property type="match status" value="1"/>
</dbReference>
<dbReference type="InterPro" id="IPR002523">
    <property type="entry name" value="MgTranspt_CorA/ZnTranspt_ZntB"/>
</dbReference>
<dbReference type="InterPro" id="IPR045863">
    <property type="entry name" value="CorA_TM1_TM2"/>
</dbReference>
<dbReference type="Pfam" id="PF01544">
    <property type="entry name" value="CorA"/>
    <property type="match status" value="1"/>
</dbReference>
<comment type="caution">
    <text evidence="13">The sequence shown here is derived from an EMBL/GenBank/DDBJ whole genome shotgun (WGS) entry which is preliminary data.</text>
</comment>
<name>A0A2M7RF44_9BACT</name>
<evidence type="ECO:0000256" key="11">
    <source>
        <dbReference type="ARBA" id="ARBA00045497"/>
    </source>
</evidence>
<evidence type="ECO:0000256" key="7">
    <source>
        <dbReference type="ARBA" id="ARBA00022989"/>
    </source>
</evidence>
<keyword evidence="6 12" id="KW-0460">Magnesium</keyword>
<comment type="similarity">
    <text evidence="2 12">Belongs to the CorA metal ion transporter (MIT) (TC 1.A.35) family.</text>
</comment>
<dbReference type="CDD" id="cd12822">
    <property type="entry name" value="TmCorA-like"/>
    <property type="match status" value="1"/>
</dbReference>
<keyword evidence="3 12" id="KW-0813">Transport</keyword>
<evidence type="ECO:0000256" key="3">
    <source>
        <dbReference type="ARBA" id="ARBA00022448"/>
    </source>
</evidence>
<gene>
    <name evidence="12 13" type="primary">corA</name>
    <name evidence="13" type="ORF">COY67_00245</name>
</gene>
<keyword evidence="9 12" id="KW-0472">Membrane</keyword>
<dbReference type="PANTHER" id="PTHR46494">
    <property type="entry name" value="CORA FAMILY METAL ION TRANSPORTER (EUROFUNG)"/>
    <property type="match status" value="1"/>
</dbReference>